<dbReference type="OrthoDB" id="20018at2759"/>
<evidence type="ECO:0000313" key="4">
    <source>
        <dbReference type="EMBL" id="KYQ89706.1"/>
    </source>
</evidence>
<feature type="region of interest" description="Disordered" evidence="3">
    <location>
        <begin position="125"/>
        <end position="158"/>
    </location>
</feature>
<dbReference type="PANTHER" id="PTHR13073">
    <property type="entry name" value="BLOC-1 COMPLEX SUBUNIT 1"/>
    <property type="match status" value="1"/>
</dbReference>
<reference evidence="4 5" key="1">
    <citation type="submission" date="2015-12" db="EMBL/GenBank/DDBJ databases">
        <title>Dictyostelia acquired genes for synthesis and detection of signals that induce cell-type specialization by lateral gene transfer from prokaryotes.</title>
        <authorList>
            <person name="Gloeckner G."/>
            <person name="Schaap P."/>
        </authorList>
    </citation>
    <scope>NUCLEOTIDE SEQUENCE [LARGE SCALE GENOMIC DNA]</scope>
    <source>
        <strain evidence="4 5">TK</strain>
    </source>
</reference>
<dbReference type="Proteomes" id="UP000076078">
    <property type="component" value="Unassembled WGS sequence"/>
</dbReference>
<name>A0A151Z6W7_TIELA</name>
<protein>
    <recommendedName>
        <fullName evidence="2">Biogenesis of lysosome-related organelles complex 1 subunit 1</fullName>
    </recommendedName>
</protein>
<evidence type="ECO:0000313" key="5">
    <source>
        <dbReference type="Proteomes" id="UP000076078"/>
    </source>
</evidence>
<comment type="caution">
    <text evidence="4">The sequence shown here is derived from an EMBL/GenBank/DDBJ whole genome shotgun (WGS) entry which is preliminary data.</text>
</comment>
<dbReference type="FunCoup" id="A0A151Z6W7">
    <property type="interactions" value="7"/>
</dbReference>
<dbReference type="InParanoid" id="A0A151Z6W7"/>
<evidence type="ECO:0000256" key="2">
    <source>
        <dbReference type="ARBA" id="ARBA00019577"/>
    </source>
</evidence>
<dbReference type="GO" id="GO:0031083">
    <property type="term" value="C:BLOC-1 complex"/>
    <property type="evidence" value="ECO:0007669"/>
    <property type="project" value="InterPro"/>
</dbReference>
<gene>
    <name evidence="4" type="ORF">DLAC_09675</name>
</gene>
<dbReference type="GO" id="GO:0016197">
    <property type="term" value="P:endosomal transport"/>
    <property type="evidence" value="ECO:0007669"/>
    <property type="project" value="TreeGrafter"/>
</dbReference>
<dbReference type="InterPro" id="IPR009395">
    <property type="entry name" value="BLOC1S1"/>
</dbReference>
<dbReference type="OMA" id="WMKIMEY"/>
<proteinExistence type="inferred from homology"/>
<dbReference type="EMBL" id="LODT01000039">
    <property type="protein sequence ID" value="KYQ89706.1"/>
    <property type="molecule type" value="Genomic_DNA"/>
</dbReference>
<dbReference type="STRING" id="361077.A0A151Z6W7"/>
<evidence type="ECO:0000256" key="1">
    <source>
        <dbReference type="ARBA" id="ARBA00007133"/>
    </source>
</evidence>
<comment type="similarity">
    <text evidence="1">Belongs to the BLOC1S1 family.</text>
</comment>
<keyword evidence="5" id="KW-1185">Reference proteome</keyword>
<dbReference type="Pfam" id="PF06320">
    <property type="entry name" value="GCN5L1"/>
    <property type="match status" value="1"/>
</dbReference>
<dbReference type="PANTHER" id="PTHR13073:SF0">
    <property type="entry name" value="BIOGENESIS OF LYSOSOME-RELATED ORGANELLES COMPLEX 1 SUBUNIT 1"/>
    <property type="match status" value="1"/>
</dbReference>
<dbReference type="AlphaFoldDB" id="A0A151Z6W7"/>
<sequence length="158" mass="17926">MLSKLVKEHQTHINKIKDENEVLRKEAINSIGTVTNGLLDSVNQGVASIFANQKKIENEARTLQTNTAKFSKQTSQWISLIENFNNSLKEIGDVENWAKTIENDMYNISNVIEYLYANVNHSVLQQQQQQPSNNNQQTTISQQPQPSSNNLIPETTNK</sequence>
<organism evidence="4 5">
    <name type="scientific">Tieghemostelium lacteum</name>
    <name type="common">Slime mold</name>
    <name type="synonym">Dictyostelium lacteum</name>
    <dbReference type="NCBI Taxonomy" id="361077"/>
    <lineage>
        <taxon>Eukaryota</taxon>
        <taxon>Amoebozoa</taxon>
        <taxon>Evosea</taxon>
        <taxon>Eumycetozoa</taxon>
        <taxon>Dictyostelia</taxon>
        <taxon>Dictyosteliales</taxon>
        <taxon>Raperosteliaceae</taxon>
        <taxon>Tieghemostelium</taxon>
    </lineage>
</organism>
<accession>A0A151Z6W7</accession>
<evidence type="ECO:0000256" key="3">
    <source>
        <dbReference type="SAM" id="MobiDB-lite"/>
    </source>
</evidence>